<evidence type="ECO:0000313" key="2">
    <source>
        <dbReference type="Proteomes" id="UP000182584"/>
    </source>
</evidence>
<protein>
    <submittedName>
        <fullName evidence="1">Uncharacterized protein</fullName>
    </submittedName>
</protein>
<proteinExistence type="predicted"/>
<dbReference type="RefSeq" id="WP_278306767.1">
    <property type="nucleotide sequence ID" value="NZ_FOGJ01000023.1"/>
</dbReference>
<dbReference type="AlphaFoldDB" id="A0A1H9VIX6"/>
<dbReference type="Proteomes" id="UP000182584">
    <property type="component" value="Unassembled WGS sequence"/>
</dbReference>
<organism evidence="1 2">
    <name type="scientific">Butyrivibrio fibrisolvens</name>
    <dbReference type="NCBI Taxonomy" id="831"/>
    <lineage>
        <taxon>Bacteria</taxon>
        <taxon>Bacillati</taxon>
        <taxon>Bacillota</taxon>
        <taxon>Clostridia</taxon>
        <taxon>Lachnospirales</taxon>
        <taxon>Lachnospiraceae</taxon>
        <taxon>Butyrivibrio</taxon>
    </lineage>
</organism>
<name>A0A1H9VIX6_BUTFI</name>
<accession>A0A1H9VIX6</accession>
<sequence>MNEKNVLRFNVVTDMEKERINKRITAYAQAVCDKVKQEQGKKN</sequence>
<gene>
    <name evidence="1" type="ORF">SAMN04487884_12354</name>
</gene>
<reference evidence="1 2" key="1">
    <citation type="submission" date="2016-10" db="EMBL/GenBank/DDBJ databases">
        <authorList>
            <person name="de Groot N.N."/>
        </authorList>
    </citation>
    <scope>NUCLEOTIDE SEQUENCE [LARGE SCALE GENOMIC DNA]</scope>
    <source>
        <strain evidence="1 2">AR40</strain>
    </source>
</reference>
<evidence type="ECO:0000313" key="1">
    <source>
        <dbReference type="EMBL" id="SES21441.1"/>
    </source>
</evidence>
<dbReference type="EMBL" id="FOGJ01000023">
    <property type="protein sequence ID" value="SES21441.1"/>
    <property type="molecule type" value="Genomic_DNA"/>
</dbReference>